<evidence type="ECO:0000256" key="1">
    <source>
        <dbReference type="ARBA" id="ARBA00008894"/>
    </source>
</evidence>
<dbReference type="GO" id="GO:0000166">
    <property type="term" value="F:nucleotide binding"/>
    <property type="evidence" value="ECO:0007669"/>
    <property type="project" value="UniProtKB-KW"/>
</dbReference>
<sequence length="228" mass="25871">MDDLMSARGAVNCVLTNAYGALAKEVKLLRGVRRVVQFIKDEMESMNAFLIKITEGNGDDDPQVRAWMNQVKEVANKSDYYICKYMSCLDSGRTARFLFTILAGHTNPRPQGPGKASEVSERQQRYGVTALAAYLPPAINKHRVVELDATGKDEDLEERRILVDDDSDLFKEAAEELRRPRGCRRCQRTRPEDEGHPHPRAILLLHLRTPLRMLPAEEADSRDARYMA</sequence>
<feature type="domain" description="Disease resistance N-terminal" evidence="6">
    <location>
        <begin position="10"/>
        <end position="93"/>
    </location>
</feature>
<keyword evidence="2" id="KW-0433">Leucine-rich repeat</keyword>
<keyword evidence="8" id="KW-1185">Reference proteome</keyword>
<dbReference type="EMBL" id="SPHZ02000010">
    <property type="protein sequence ID" value="KAF0896203.1"/>
    <property type="molecule type" value="Genomic_DNA"/>
</dbReference>
<evidence type="ECO:0000259" key="6">
    <source>
        <dbReference type="Pfam" id="PF18052"/>
    </source>
</evidence>
<evidence type="ECO:0000256" key="2">
    <source>
        <dbReference type="ARBA" id="ARBA00022614"/>
    </source>
</evidence>
<dbReference type="Proteomes" id="UP000479710">
    <property type="component" value="Unassembled WGS sequence"/>
</dbReference>
<evidence type="ECO:0000256" key="5">
    <source>
        <dbReference type="ARBA" id="ARBA00022821"/>
    </source>
</evidence>
<dbReference type="InterPro" id="IPR041118">
    <property type="entry name" value="Rx_N"/>
</dbReference>
<evidence type="ECO:0000256" key="3">
    <source>
        <dbReference type="ARBA" id="ARBA00022737"/>
    </source>
</evidence>
<reference evidence="7 8" key="1">
    <citation type="submission" date="2019-11" db="EMBL/GenBank/DDBJ databases">
        <title>Whole genome sequence of Oryza granulata.</title>
        <authorList>
            <person name="Li W."/>
        </authorList>
    </citation>
    <scope>NUCLEOTIDE SEQUENCE [LARGE SCALE GENOMIC DNA]</scope>
    <source>
        <strain evidence="8">cv. Menghai</strain>
        <tissue evidence="7">Leaf</tissue>
    </source>
</reference>
<keyword evidence="5" id="KW-0611">Plant defense</keyword>
<dbReference type="CDD" id="cd14798">
    <property type="entry name" value="RX-CC_like"/>
    <property type="match status" value="1"/>
</dbReference>
<dbReference type="Gene3D" id="1.20.5.4130">
    <property type="match status" value="1"/>
</dbReference>
<dbReference type="PANTHER" id="PTHR19338">
    <property type="entry name" value="TRANSLOCASE OF INNER MITOCHONDRIAL MEMBRANE 13 HOMOLOG"/>
    <property type="match status" value="1"/>
</dbReference>
<dbReference type="InterPro" id="IPR038005">
    <property type="entry name" value="RX-like_CC"/>
</dbReference>
<protein>
    <recommendedName>
        <fullName evidence="6">Disease resistance N-terminal domain-containing protein</fullName>
    </recommendedName>
</protein>
<evidence type="ECO:0000313" key="7">
    <source>
        <dbReference type="EMBL" id="KAF0896203.1"/>
    </source>
</evidence>
<keyword evidence="4" id="KW-0547">Nucleotide-binding</keyword>
<accession>A0A6G1C9C7</accession>
<keyword evidence="3" id="KW-0677">Repeat</keyword>
<comment type="similarity">
    <text evidence="1">Belongs to the disease resistance NB-LRR family.</text>
</comment>
<dbReference type="GO" id="GO:0006952">
    <property type="term" value="P:defense response"/>
    <property type="evidence" value="ECO:0007669"/>
    <property type="project" value="UniProtKB-KW"/>
</dbReference>
<organism evidence="7 8">
    <name type="scientific">Oryza meyeriana var. granulata</name>
    <dbReference type="NCBI Taxonomy" id="110450"/>
    <lineage>
        <taxon>Eukaryota</taxon>
        <taxon>Viridiplantae</taxon>
        <taxon>Streptophyta</taxon>
        <taxon>Embryophyta</taxon>
        <taxon>Tracheophyta</taxon>
        <taxon>Spermatophyta</taxon>
        <taxon>Magnoliopsida</taxon>
        <taxon>Liliopsida</taxon>
        <taxon>Poales</taxon>
        <taxon>Poaceae</taxon>
        <taxon>BOP clade</taxon>
        <taxon>Oryzoideae</taxon>
        <taxon>Oryzeae</taxon>
        <taxon>Oryzinae</taxon>
        <taxon>Oryza</taxon>
        <taxon>Oryza meyeriana</taxon>
    </lineage>
</organism>
<evidence type="ECO:0000313" key="8">
    <source>
        <dbReference type="Proteomes" id="UP000479710"/>
    </source>
</evidence>
<gene>
    <name evidence="7" type="ORF">E2562_019689</name>
</gene>
<evidence type="ECO:0000256" key="4">
    <source>
        <dbReference type="ARBA" id="ARBA00022741"/>
    </source>
</evidence>
<dbReference type="Pfam" id="PF18052">
    <property type="entry name" value="Rx_N"/>
    <property type="match status" value="1"/>
</dbReference>
<dbReference type="AlphaFoldDB" id="A0A6G1C9C7"/>
<dbReference type="PANTHER" id="PTHR19338:SF0">
    <property type="entry name" value="MITOCHONDRIAL IMPORT INNER MEMBRANE TRANSLOCASE SUBUNIT TIM13"/>
    <property type="match status" value="1"/>
</dbReference>
<name>A0A6G1C9C7_9ORYZ</name>
<proteinExistence type="inferred from homology"/>
<dbReference type="OrthoDB" id="694534at2759"/>
<comment type="caution">
    <text evidence="7">The sequence shown here is derived from an EMBL/GenBank/DDBJ whole genome shotgun (WGS) entry which is preliminary data.</text>
</comment>